<dbReference type="GO" id="GO:0005737">
    <property type="term" value="C:cytoplasm"/>
    <property type="evidence" value="ECO:0007669"/>
    <property type="project" value="TreeGrafter"/>
</dbReference>
<dbReference type="InterPro" id="IPR050216">
    <property type="entry name" value="LRR_domain-containing"/>
</dbReference>
<keyword evidence="1" id="KW-0433">Leucine-rich repeat</keyword>
<evidence type="ECO:0000256" key="2">
    <source>
        <dbReference type="ARBA" id="ARBA00022737"/>
    </source>
</evidence>
<dbReference type="InterPro" id="IPR003591">
    <property type="entry name" value="Leu-rich_rpt_typical-subtyp"/>
</dbReference>
<sequence>MTSQEEDINDLHLSLDAGDNLETESVCLLNGNNTANHVTDVSDTLFLSRRGLKDITNSVLEMTKLKNLYLEGNEINSLPDTLFRSLPNLVWLDLRNNQLTHLPPNIGQHRNLRTLLLERNPIRELPPELGHLICLKALSLRLCPISFPPQEVVEQGLPYILQFLRSTMAERPLSVRTSHPVSEMPPVERLQLSELEKSSLDLCEEASDRDLRRFEELKQKMIQMDRADLGYSILTLPLLDYPRTAEGNRSHKKHPPPSLQRKIVSIKEVVPELPPFDCQYWKKSEERKLAAMKEFKEKQAILEQRRKDQELLHEWRNQAMVLQKRKTLERKQDRRERQKREESLRKIESCCSDSPLRLAHLETGKGLASESTVCMRCAESIVLQQSHSTRDKAQAQWGVKNIPYATETSCSDNKSKVQSNTSQSATQGVSQESETEQKQRSLRSRREVDESRAARDRELEQRIQGHVQMMQQRRRKSKGTAREETEAAKREMEEVKKLQSEVTQKKYGRDLEYRFTAFTG</sequence>
<dbReference type="InterPro" id="IPR032675">
    <property type="entry name" value="LRR_dom_sf"/>
</dbReference>
<name>A0A6J2V599_CHACN</name>
<keyword evidence="4" id="KW-1185">Reference proteome</keyword>
<evidence type="ECO:0000256" key="1">
    <source>
        <dbReference type="ARBA" id="ARBA00022614"/>
    </source>
</evidence>
<dbReference type="InterPro" id="IPR001611">
    <property type="entry name" value="Leu-rich_rpt"/>
</dbReference>
<feature type="compositionally biased region" description="Basic and acidic residues" evidence="3">
    <location>
        <begin position="480"/>
        <end position="492"/>
    </location>
</feature>
<organism evidence="4 5">
    <name type="scientific">Chanos chanos</name>
    <name type="common">Milkfish</name>
    <name type="synonym">Mugil chanos</name>
    <dbReference type="NCBI Taxonomy" id="29144"/>
    <lineage>
        <taxon>Eukaryota</taxon>
        <taxon>Metazoa</taxon>
        <taxon>Chordata</taxon>
        <taxon>Craniata</taxon>
        <taxon>Vertebrata</taxon>
        <taxon>Euteleostomi</taxon>
        <taxon>Actinopterygii</taxon>
        <taxon>Neopterygii</taxon>
        <taxon>Teleostei</taxon>
        <taxon>Ostariophysi</taxon>
        <taxon>Gonorynchiformes</taxon>
        <taxon>Chanidae</taxon>
        <taxon>Chanos</taxon>
    </lineage>
</organism>
<evidence type="ECO:0000313" key="5">
    <source>
        <dbReference type="RefSeq" id="XP_030628130.1"/>
    </source>
</evidence>
<dbReference type="PANTHER" id="PTHR48051:SF42">
    <property type="entry name" value="LEUCINE-RICH REPEAT-CONTAINING PROTEIN 18-LIKE"/>
    <property type="match status" value="1"/>
</dbReference>
<keyword evidence="2" id="KW-0677">Repeat</keyword>
<dbReference type="RefSeq" id="XP_030628130.1">
    <property type="nucleotide sequence ID" value="XM_030772270.1"/>
</dbReference>
<dbReference type="PROSITE" id="PS51450">
    <property type="entry name" value="LRR"/>
    <property type="match status" value="3"/>
</dbReference>
<evidence type="ECO:0000313" key="4">
    <source>
        <dbReference type="Proteomes" id="UP000504632"/>
    </source>
</evidence>
<dbReference type="Proteomes" id="UP000504632">
    <property type="component" value="Chromosome 4"/>
</dbReference>
<evidence type="ECO:0000256" key="3">
    <source>
        <dbReference type="SAM" id="MobiDB-lite"/>
    </source>
</evidence>
<accession>A0A6J2V599</accession>
<dbReference type="Gene3D" id="3.80.10.10">
    <property type="entry name" value="Ribonuclease Inhibitor"/>
    <property type="match status" value="1"/>
</dbReference>
<dbReference type="SUPFAM" id="SSF52058">
    <property type="entry name" value="L domain-like"/>
    <property type="match status" value="1"/>
</dbReference>
<protein>
    <submittedName>
        <fullName evidence="5">Leucine-rich repeat-containing protein 27-like</fullName>
    </submittedName>
</protein>
<feature type="compositionally biased region" description="Polar residues" evidence="3">
    <location>
        <begin position="406"/>
        <end position="432"/>
    </location>
</feature>
<feature type="region of interest" description="Disordered" evidence="3">
    <location>
        <begin position="326"/>
        <end position="345"/>
    </location>
</feature>
<feature type="compositionally biased region" description="Basic and acidic residues" evidence="3">
    <location>
        <begin position="435"/>
        <end position="463"/>
    </location>
</feature>
<feature type="region of interest" description="Disordered" evidence="3">
    <location>
        <begin position="406"/>
        <end position="492"/>
    </location>
</feature>
<reference evidence="5" key="1">
    <citation type="submission" date="2025-08" db="UniProtKB">
        <authorList>
            <consortium name="RefSeq"/>
        </authorList>
    </citation>
    <scope>IDENTIFICATION</scope>
</reference>
<gene>
    <name evidence="5" type="primary">LOC115810339</name>
</gene>
<dbReference type="InParanoid" id="A0A6J2V599"/>
<feature type="compositionally biased region" description="Basic and acidic residues" evidence="3">
    <location>
        <begin position="329"/>
        <end position="345"/>
    </location>
</feature>
<proteinExistence type="predicted"/>
<dbReference type="OrthoDB" id="2021138at2759"/>
<dbReference type="AlphaFoldDB" id="A0A6J2V599"/>
<dbReference type="PANTHER" id="PTHR48051">
    <property type="match status" value="1"/>
</dbReference>
<dbReference type="SMART" id="SM00369">
    <property type="entry name" value="LRR_TYP"/>
    <property type="match status" value="3"/>
</dbReference>
<dbReference type="Pfam" id="PF13855">
    <property type="entry name" value="LRR_8"/>
    <property type="match status" value="1"/>
</dbReference>
<dbReference type="GeneID" id="115810339"/>